<dbReference type="AlphaFoldDB" id="A0A0C9N9G0"/>
<dbReference type="Proteomes" id="UP000053815">
    <property type="component" value="Unassembled WGS sequence"/>
</dbReference>
<organism evidence="1">
    <name type="scientific">Mucor ambiguus</name>
    <dbReference type="NCBI Taxonomy" id="91626"/>
    <lineage>
        <taxon>Eukaryota</taxon>
        <taxon>Fungi</taxon>
        <taxon>Fungi incertae sedis</taxon>
        <taxon>Mucoromycota</taxon>
        <taxon>Mucoromycotina</taxon>
        <taxon>Mucoromycetes</taxon>
        <taxon>Mucorales</taxon>
        <taxon>Mucorineae</taxon>
        <taxon>Mucoraceae</taxon>
        <taxon>Mucor</taxon>
    </lineage>
</organism>
<dbReference type="OrthoDB" id="2288255at2759"/>
<evidence type="ECO:0000313" key="2">
    <source>
        <dbReference type="Proteomes" id="UP000053815"/>
    </source>
</evidence>
<proteinExistence type="predicted"/>
<reference evidence="1" key="1">
    <citation type="submission" date="2014-09" db="EMBL/GenBank/DDBJ databases">
        <title>Draft genome sequence of an oleaginous Mucoromycotina fungus Mucor ambiguus NBRC6742.</title>
        <authorList>
            <person name="Takeda I."/>
            <person name="Yamane N."/>
            <person name="Morita T."/>
            <person name="Tamano K."/>
            <person name="Machida M."/>
            <person name="Baker S."/>
            <person name="Koike H."/>
        </authorList>
    </citation>
    <scope>NUCLEOTIDE SEQUENCE</scope>
    <source>
        <strain evidence="1">NBRC 6742</strain>
    </source>
</reference>
<gene>
    <name evidence="1" type="ORF">MAM1_0562c10922</name>
</gene>
<keyword evidence="2" id="KW-1185">Reference proteome</keyword>
<sequence length="88" mass="10342">MQIDVRNASTIQSVMRLVYLANEIGYKLHVHWFDVQCLGLELVLLDVPVGHAMDRVSHSEWYEFPNTIKTFALDFLPLWRQRGKENKL</sequence>
<name>A0A0C9N9G0_9FUNG</name>
<dbReference type="EMBL" id="DF836851">
    <property type="protein sequence ID" value="GAN11363.1"/>
    <property type="molecule type" value="Genomic_DNA"/>
</dbReference>
<evidence type="ECO:0000313" key="1">
    <source>
        <dbReference type="EMBL" id="GAN11363.1"/>
    </source>
</evidence>
<accession>A0A0C9N9G0</accession>
<protein>
    <submittedName>
        <fullName evidence="1">Uncharacterized protein</fullName>
    </submittedName>
</protein>